<organism evidence="2 5">
    <name type="scientific">Photorhabdus heterorhabditis</name>
    <dbReference type="NCBI Taxonomy" id="880156"/>
    <lineage>
        <taxon>Bacteria</taxon>
        <taxon>Pseudomonadati</taxon>
        <taxon>Pseudomonadota</taxon>
        <taxon>Gammaproteobacteria</taxon>
        <taxon>Enterobacterales</taxon>
        <taxon>Morganellaceae</taxon>
        <taxon>Photorhabdus</taxon>
    </lineage>
</organism>
<keyword evidence="1" id="KW-1133">Transmembrane helix</keyword>
<evidence type="ECO:0000313" key="2">
    <source>
        <dbReference type="EMBL" id="KAA1172180.1"/>
    </source>
</evidence>
<keyword evidence="1" id="KW-0472">Membrane</keyword>
<dbReference type="Proteomes" id="UP000037727">
    <property type="component" value="Unassembled WGS sequence"/>
</dbReference>
<dbReference type="EMBL" id="LJCS01000144">
    <property type="protein sequence ID" value="KOY60152.1"/>
    <property type="molecule type" value="Genomic_DNA"/>
</dbReference>
<reference evidence="3 4" key="1">
    <citation type="submission" date="2015-09" db="EMBL/GenBank/DDBJ databases">
        <title>Draft genome sequence and assembly of Photorhabdus sp. VMG, a bacterial symbiont associated with Heterorhabditis zealandica.</title>
        <authorList>
            <person name="Naidoo S."/>
            <person name="Featherston J."/>
            <person name="Mothupi B."/>
            <person name="Gray V.M."/>
        </authorList>
    </citation>
    <scope>NUCLEOTIDE SEQUENCE [LARGE SCALE GENOMIC DNA]</scope>
    <source>
        <strain evidence="3 4">VMG</strain>
    </source>
</reference>
<name>A0A5B0VC00_9GAMM</name>
<comment type="caution">
    <text evidence="2">The sequence shown here is derived from an EMBL/GenBank/DDBJ whole genome shotgun (WGS) entry which is preliminary data.</text>
</comment>
<feature type="transmembrane region" description="Helical" evidence="1">
    <location>
        <begin position="21"/>
        <end position="39"/>
    </location>
</feature>
<evidence type="ECO:0000313" key="3">
    <source>
        <dbReference type="EMBL" id="KOY60152.1"/>
    </source>
</evidence>
<dbReference type="EMBL" id="VTUW01000116">
    <property type="protein sequence ID" value="KAA1172180.1"/>
    <property type="molecule type" value="Genomic_DNA"/>
</dbReference>
<gene>
    <name evidence="3" type="ORF">AM629_20995</name>
    <name evidence="2" type="ORF">F0L16_21525</name>
</gene>
<proteinExistence type="predicted"/>
<accession>A0A5B0VC00</accession>
<keyword evidence="1" id="KW-0812">Transmembrane</keyword>
<sequence length="383" mass="43013">MKVYPTFLPYRQASPPRVKRWLAAGAGGVLLVSNLVALIRPDIGDASALYAMIPGLAALWLLCLLFRWLFYRFARHNAWIYQQQVEWVQQHWWRKHRQQIALTDWVLVGPPGITPDVWLSVINQSQSHRRPEPIKEAQGQAVRLRRSGVVDIEQREIQLAKMAVNQWQSQHQAPLKCTPLHCYWLGSEATWQGFAAQMAVQFPDVVLPEQPQYWRGIDTLDEMTDRLNATTGSKATILCAGCQCVASEAGSALPAGEAAFIWLLKKTGNVALTRGEYFQAQDDEPVMDVAARALVQADIPQPPEPCFLFSQPDELALEKTGWNITQHVQDLNWGNINEMEAVVVQTLAAISAENTGQPCGWLARDPQHTLAFGIVKSYETARK</sequence>
<feature type="transmembrane region" description="Helical" evidence="1">
    <location>
        <begin position="51"/>
        <end position="70"/>
    </location>
</feature>
<evidence type="ECO:0000256" key="1">
    <source>
        <dbReference type="SAM" id="Phobius"/>
    </source>
</evidence>
<evidence type="ECO:0000313" key="5">
    <source>
        <dbReference type="Proteomes" id="UP000322184"/>
    </source>
</evidence>
<dbReference type="OrthoDB" id="6830692at2"/>
<protein>
    <submittedName>
        <fullName evidence="2">Uncharacterized protein</fullName>
    </submittedName>
</protein>
<dbReference type="STRING" id="880156.AM629_20995"/>
<keyword evidence="4" id="KW-1185">Reference proteome</keyword>
<dbReference type="RefSeq" id="WP_054481718.1">
    <property type="nucleotide sequence ID" value="NZ_CAWMRL010000144.1"/>
</dbReference>
<dbReference type="Proteomes" id="UP000322184">
    <property type="component" value="Unassembled WGS sequence"/>
</dbReference>
<dbReference type="AlphaFoldDB" id="A0A5B0VC00"/>
<evidence type="ECO:0000313" key="4">
    <source>
        <dbReference type="Proteomes" id="UP000037727"/>
    </source>
</evidence>
<reference evidence="2 5" key="2">
    <citation type="submission" date="2019-09" db="EMBL/GenBank/DDBJ databases">
        <title>Whole genome sequence of Photorhabdus heterorhabditis strain ETL (Enterobacteriales: Enterobacteriaceae) a bacterial symbiont of Heterorhabditis zealandica strain ETL (Rhabditida: Heterorhabditidae).</title>
        <authorList>
            <person name="Lulamba T.E."/>
            <person name="Serepa-Dlamini M.H."/>
        </authorList>
    </citation>
    <scope>NUCLEOTIDE SEQUENCE [LARGE SCALE GENOMIC DNA]</scope>
    <source>
        <strain evidence="2 5">ETL</strain>
    </source>
</reference>